<dbReference type="EMBL" id="VSRR010049574">
    <property type="protein sequence ID" value="MPC78868.1"/>
    <property type="molecule type" value="Genomic_DNA"/>
</dbReference>
<name>A0A5B7IDD4_PORTR</name>
<organism evidence="1 2">
    <name type="scientific">Portunus trituberculatus</name>
    <name type="common">Swimming crab</name>
    <name type="synonym">Neptunus trituberculatus</name>
    <dbReference type="NCBI Taxonomy" id="210409"/>
    <lineage>
        <taxon>Eukaryota</taxon>
        <taxon>Metazoa</taxon>
        <taxon>Ecdysozoa</taxon>
        <taxon>Arthropoda</taxon>
        <taxon>Crustacea</taxon>
        <taxon>Multicrustacea</taxon>
        <taxon>Malacostraca</taxon>
        <taxon>Eumalacostraca</taxon>
        <taxon>Eucarida</taxon>
        <taxon>Decapoda</taxon>
        <taxon>Pleocyemata</taxon>
        <taxon>Brachyura</taxon>
        <taxon>Eubrachyura</taxon>
        <taxon>Portunoidea</taxon>
        <taxon>Portunidae</taxon>
        <taxon>Portuninae</taxon>
        <taxon>Portunus</taxon>
    </lineage>
</organism>
<evidence type="ECO:0000313" key="2">
    <source>
        <dbReference type="Proteomes" id="UP000324222"/>
    </source>
</evidence>
<protein>
    <submittedName>
        <fullName evidence="1">Uncharacterized protein</fullName>
    </submittedName>
</protein>
<proteinExistence type="predicted"/>
<comment type="caution">
    <text evidence="1">The sequence shown here is derived from an EMBL/GenBank/DDBJ whole genome shotgun (WGS) entry which is preliminary data.</text>
</comment>
<accession>A0A5B7IDD4</accession>
<sequence length="57" mass="5893">MSRGEELEIAVPSEWITLVQGCVTWAVMGGPGQCEGSTLMGNLLEALAVTLERGGSG</sequence>
<keyword evidence="2" id="KW-1185">Reference proteome</keyword>
<dbReference type="OrthoDB" id="6346795at2759"/>
<gene>
    <name evidence="1" type="ORF">E2C01_073370</name>
</gene>
<evidence type="ECO:0000313" key="1">
    <source>
        <dbReference type="EMBL" id="MPC78868.1"/>
    </source>
</evidence>
<reference evidence="1 2" key="1">
    <citation type="submission" date="2019-05" db="EMBL/GenBank/DDBJ databases">
        <title>Another draft genome of Portunus trituberculatus and its Hox gene families provides insights of decapod evolution.</title>
        <authorList>
            <person name="Jeong J.-H."/>
            <person name="Song I."/>
            <person name="Kim S."/>
            <person name="Choi T."/>
            <person name="Kim D."/>
            <person name="Ryu S."/>
            <person name="Kim W."/>
        </authorList>
    </citation>
    <scope>NUCLEOTIDE SEQUENCE [LARGE SCALE GENOMIC DNA]</scope>
    <source>
        <tissue evidence="1">Muscle</tissue>
    </source>
</reference>
<dbReference type="AlphaFoldDB" id="A0A5B7IDD4"/>
<dbReference type="Proteomes" id="UP000324222">
    <property type="component" value="Unassembled WGS sequence"/>
</dbReference>